<dbReference type="EMBL" id="CAMPGE010026840">
    <property type="protein sequence ID" value="CAI2384505.1"/>
    <property type="molecule type" value="Genomic_DNA"/>
</dbReference>
<protein>
    <recommendedName>
        <fullName evidence="1">PARP catalytic domain-containing protein</fullName>
    </recommendedName>
</protein>
<evidence type="ECO:0000259" key="1">
    <source>
        <dbReference type="Pfam" id="PF00644"/>
    </source>
</evidence>
<dbReference type="InterPro" id="IPR051712">
    <property type="entry name" value="ARTD-AVP"/>
</dbReference>
<name>A0AAD1Y587_EUPCR</name>
<dbReference type="Gene3D" id="3.90.228.10">
    <property type="match status" value="1"/>
</dbReference>
<dbReference type="Proteomes" id="UP001295684">
    <property type="component" value="Unassembled WGS sequence"/>
</dbReference>
<dbReference type="Pfam" id="PF00644">
    <property type="entry name" value="PARP"/>
    <property type="match status" value="1"/>
</dbReference>
<organism evidence="2 3">
    <name type="scientific">Euplotes crassus</name>
    <dbReference type="NCBI Taxonomy" id="5936"/>
    <lineage>
        <taxon>Eukaryota</taxon>
        <taxon>Sar</taxon>
        <taxon>Alveolata</taxon>
        <taxon>Ciliophora</taxon>
        <taxon>Intramacronucleata</taxon>
        <taxon>Spirotrichea</taxon>
        <taxon>Hypotrichia</taxon>
        <taxon>Euplotida</taxon>
        <taxon>Euplotidae</taxon>
        <taxon>Moneuplotes</taxon>
    </lineage>
</organism>
<feature type="domain" description="PARP catalytic" evidence="1">
    <location>
        <begin position="850"/>
        <end position="979"/>
    </location>
</feature>
<sequence length="1130" mass="135473">MTDNLIDGPKEEMGYFNLGKKYKQFTQKGGVEFLQRFLTSISKQCISNKDFLRNLCEENKSSIKDHETDPDKVLKRITSIKIKRKGLAKRDISMPKELEFLVKMIKKGRIEFQDPNFESNMNPLKNFSNEQGGNVFQGVCDVHLEYDESDVIVYYYKNEDFLRVKSILSSFDPRKAERTIIMDGEDHVLLCNQIRLFTKYTLHNLDRDAYPEFCGKFVKYCKDLITKSKGWDLNQNDESECTEEKCSSFDFLFKILTDSKCEGDYETLDKFKLKILDFILTGTYKDQYCNQNILNLKENVNYARCPFDKTKQFHYKVSLESNHFCMFKNMLVKFRTLVKTEYLCMTLYPGFVHFITDFWNKQERSIENIIYYGNIRLQLAIQSEMSKIDKRDKSKDKDIKKKILHYLMPNCVYTVCQESIQLRGLQQSVQDFKIFMAECISKLELIKRYSLPVPLKRAQCDVCSKVRYKTFPQRNYKKMEKKIFNWKDDNWRDCKFEMMRESIKEEFEHTIDICYDTSKKNDAIVIALSPEEEFINTPANASKREVKIQKALASVRILLNDHSEKEEGEEFSYDQFRAEDDVNMRDIKCRVVEECKQKIQIEIELRNGVKLKDISLRDSRFSCKIFGMNKDIEVAKKDLKKLLINAKNKLKRQYIPVDLYKFCMENKYFDREKEYKWRQHHTYLRSTEEKIEHKDLSHFQRAKLRRREICGSGRSVNQIYNLLERERQKKQWDKHEFKNDMNFITEDIVFPRYYINSMIQAAPNFLEDHNIYQLKVNGREPNIKEFFVIMNEIEYKVFPWLEIRFPDTWQTYSDHQKVLRERVFAMDEHPYLTEERHLKDSKNLMTRIKEEFRNETTKTYNISSIHHIRNKYLYAVYQSCTEERSQTAYDHHKENMLWHGTGQVTPTDIIQSDEGIDRKYGRPISKEENKSKEEMKKYYGRGTYFAISSDYCDGEYTHEYGDKRTRQVLLCRVFTGNYEFGLSACEPDLCRTMKIEEFNNVVNKVISKRKKAFRQYKNLKENKGRSINQLKLEFFDEEIDWKNKKDKIFEKHGKDWTLKMKNILSYAKIQMKKIDENQRFDTIMDDRFILEKSVKGISRPERPRMFVAFENCQAYPEFLITYKHNDLKER</sequence>
<dbReference type="GO" id="GO:0005634">
    <property type="term" value="C:nucleus"/>
    <property type="evidence" value="ECO:0007669"/>
    <property type="project" value="TreeGrafter"/>
</dbReference>
<dbReference type="GO" id="GO:1990404">
    <property type="term" value="F:NAD+-protein mono-ADP-ribosyltransferase activity"/>
    <property type="evidence" value="ECO:0007669"/>
    <property type="project" value="TreeGrafter"/>
</dbReference>
<dbReference type="PANTHER" id="PTHR45740">
    <property type="entry name" value="POLY [ADP-RIBOSE] POLYMERASE"/>
    <property type="match status" value="1"/>
</dbReference>
<dbReference type="InterPro" id="IPR012317">
    <property type="entry name" value="Poly(ADP-ribose)pol_cat_dom"/>
</dbReference>
<dbReference type="GO" id="GO:0003950">
    <property type="term" value="F:NAD+ poly-ADP-ribosyltransferase activity"/>
    <property type="evidence" value="ECO:0007669"/>
    <property type="project" value="InterPro"/>
</dbReference>
<evidence type="ECO:0000313" key="3">
    <source>
        <dbReference type="Proteomes" id="UP001295684"/>
    </source>
</evidence>
<keyword evidence="3" id="KW-1185">Reference proteome</keyword>
<dbReference type="SUPFAM" id="SSF56399">
    <property type="entry name" value="ADP-ribosylation"/>
    <property type="match status" value="1"/>
</dbReference>
<evidence type="ECO:0000313" key="2">
    <source>
        <dbReference type="EMBL" id="CAI2384505.1"/>
    </source>
</evidence>
<dbReference type="PANTHER" id="PTHR45740:SF2">
    <property type="entry name" value="POLY [ADP-RIBOSE] POLYMERASE"/>
    <property type="match status" value="1"/>
</dbReference>
<proteinExistence type="predicted"/>
<gene>
    <name evidence="2" type="ORF">ECRASSUSDP1_LOCUS26035</name>
</gene>
<dbReference type="AlphaFoldDB" id="A0AAD1Y587"/>
<accession>A0AAD1Y587</accession>
<reference evidence="2" key="1">
    <citation type="submission" date="2023-07" db="EMBL/GenBank/DDBJ databases">
        <authorList>
            <consortium name="AG Swart"/>
            <person name="Singh M."/>
            <person name="Singh A."/>
            <person name="Seah K."/>
            <person name="Emmerich C."/>
        </authorList>
    </citation>
    <scope>NUCLEOTIDE SEQUENCE</scope>
    <source>
        <strain evidence="2">DP1</strain>
    </source>
</reference>
<comment type="caution">
    <text evidence="2">The sequence shown here is derived from an EMBL/GenBank/DDBJ whole genome shotgun (WGS) entry which is preliminary data.</text>
</comment>